<accession>A0AAN7P4W0</accession>
<comment type="subcellular location">
    <subcellularLocation>
        <location evidence="1">Cell membrane</location>
    </subcellularLocation>
</comment>
<dbReference type="Proteomes" id="UP001353858">
    <property type="component" value="Unassembled WGS sequence"/>
</dbReference>
<evidence type="ECO:0000256" key="5">
    <source>
        <dbReference type="ARBA" id="ARBA00022989"/>
    </source>
</evidence>
<proteinExistence type="inferred from homology"/>
<keyword evidence="5 8" id="KW-1133">Transmembrane helix</keyword>
<evidence type="ECO:0000313" key="9">
    <source>
        <dbReference type="EMBL" id="KAK4875498.1"/>
    </source>
</evidence>
<keyword evidence="3" id="KW-1003">Cell membrane</keyword>
<dbReference type="GO" id="GO:0005886">
    <property type="term" value="C:plasma membrane"/>
    <property type="evidence" value="ECO:0007669"/>
    <property type="project" value="UniProtKB-SubCell"/>
</dbReference>
<reference evidence="10" key="1">
    <citation type="submission" date="2023-01" db="EMBL/GenBank/DDBJ databases">
        <title>Key to firefly adult light organ development and bioluminescence: homeobox transcription factors regulate luciferase expression and transportation to peroxisome.</title>
        <authorList>
            <person name="Fu X."/>
        </authorList>
    </citation>
    <scope>NUCLEOTIDE SEQUENCE [LARGE SCALE GENOMIC DNA]</scope>
</reference>
<keyword evidence="4 8" id="KW-0812">Transmembrane</keyword>
<evidence type="ECO:0000256" key="7">
    <source>
        <dbReference type="ARBA" id="ARBA00023180"/>
    </source>
</evidence>
<dbReference type="InterPro" id="IPR002159">
    <property type="entry name" value="CD36_fam"/>
</dbReference>
<comment type="caution">
    <text evidence="9">The sequence shown here is derived from an EMBL/GenBank/DDBJ whole genome shotgun (WGS) entry which is preliminary data.</text>
</comment>
<dbReference type="PANTHER" id="PTHR11923">
    <property type="entry name" value="SCAVENGER RECEPTOR CLASS B TYPE-1 SR-B1"/>
    <property type="match status" value="1"/>
</dbReference>
<keyword evidence="10" id="KW-1185">Reference proteome</keyword>
<dbReference type="AlphaFoldDB" id="A0AAN7P4W0"/>
<organism evidence="9 10">
    <name type="scientific">Aquatica leii</name>
    <dbReference type="NCBI Taxonomy" id="1421715"/>
    <lineage>
        <taxon>Eukaryota</taxon>
        <taxon>Metazoa</taxon>
        <taxon>Ecdysozoa</taxon>
        <taxon>Arthropoda</taxon>
        <taxon>Hexapoda</taxon>
        <taxon>Insecta</taxon>
        <taxon>Pterygota</taxon>
        <taxon>Neoptera</taxon>
        <taxon>Endopterygota</taxon>
        <taxon>Coleoptera</taxon>
        <taxon>Polyphaga</taxon>
        <taxon>Elateriformia</taxon>
        <taxon>Elateroidea</taxon>
        <taxon>Lampyridae</taxon>
        <taxon>Luciolinae</taxon>
        <taxon>Aquatica</taxon>
    </lineage>
</organism>
<name>A0AAN7P4W0_9COLE</name>
<keyword evidence="7" id="KW-0325">Glycoprotein</keyword>
<dbReference type="GO" id="GO:0005737">
    <property type="term" value="C:cytoplasm"/>
    <property type="evidence" value="ECO:0007669"/>
    <property type="project" value="TreeGrafter"/>
</dbReference>
<keyword evidence="6 8" id="KW-0472">Membrane</keyword>
<evidence type="ECO:0000256" key="3">
    <source>
        <dbReference type="ARBA" id="ARBA00022475"/>
    </source>
</evidence>
<feature type="transmembrane region" description="Helical" evidence="8">
    <location>
        <begin position="12"/>
        <end position="33"/>
    </location>
</feature>
<comment type="similarity">
    <text evidence="2">Belongs to the CD36 family.</text>
</comment>
<gene>
    <name evidence="9" type="ORF">RN001_011920</name>
</gene>
<protein>
    <submittedName>
        <fullName evidence="9">Uncharacterized protein</fullName>
    </submittedName>
</protein>
<dbReference type="PRINTS" id="PR01609">
    <property type="entry name" value="CD36FAMILY"/>
</dbReference>
<evidence type="ECO:0000256" key="1">
    <source>
        <dbReference type="ARBA" id="ARBA00004236"/>
    </source>
</evidence>
<dbReference type="EMBL" id="JARPUR010000005">
    <property type="protein sequence ID" value="KAK4875498.1"/>
    <property type="molecule type" value="Genomic_DNA"/>
</dbReference>
<dbReference type="GO" id="GO:0005044">
    <property type="term" value="F:scavenger receptor activity"/>
    <property type="evidence" value="ECO:0007669"/>
    <property type="project" value="TreeGrafter"/>
</dbReference>
<dbReference type="Pfam" id="PF01130">
    <property type="entry name" value="CD36"/>
    <property type="match status" value="1"/>
</dbReference>
<evidence type="ECO:0000256" key="4">
    <source>
        <dbReference type="ARBA" id="ARBA00022692"/>
    </source>
</evidence>
<dbReference type="PANTHER" id="PTHR11923:SF93">
    <property type="entry name" value="GH07959P-RELATED"/>
    <property type="match status" value="1"/>
</dbReference>
<evidence type="ECO:0000256" key="2">
    <source>
        <dbReference type="ARBA" id="ARBA00010532"/>
    </source>
</evidence>
<evidence type="ECO:0000256" key="6">
    <source>
        <dbReference type="ARBA" id="ARBA00023136"/>
    </source>
</evidence>
<evidence type="ECO:0000256" key="8">
    <source>
        <dbReference type="SAM" id="Phobius"/>
    </source>
</evidence>
<sequence length="452" mass="51379">MQIPLSKWNICFLCIGAILAFAGAIILIVSNSINEAIISAAFRFEPGTAVYKAWQKPSDPIIMNIYILNWTNPEDINNPNVKPKFVEVGPYRYKHTKEKTDIVWNSHNKTVTYNYLKHFYFDEDHSLRHHSDVVTTINTVPLTIAHIANDWHLVPQLLISSPVKNSAVYVRKNVSELLFGYEDSVLSVMNSIPILTNPEQNKYGFFYGRNGTIGSDGVFNMKTEGEEFGTLQNWNYQNHTGFFKGHCGEVYGSAGEMYPRNLKPTYIYLFSSEMCRTAKLNFVRNVTVKDILGYKFAPEIEVFDNGSKLKENVCYDNKYPSGILNISSCKDHAPVYLSLPHFYYADPSYVDAVEGLYPEKNKHELYVAIEPKTGVIIDLSARLQINVQLQPLPGFGKFADLPNLLFPVLWFEQVVLASDDLASNLKLLFRLPLIIEIFGTEKLSVLKGWKDV</sequence>
<evidence type="ECO:0000313" key="10">
    <source>
        <dbReference type="Proteomes" id="UP001353858"/>
    </source>
</evidence>